<dbReference type="PROSITE" id="PS51077">
    <property type="entry name" value="HTH_ICLR"/>
    <property type="match status" value="1"/>
</dbReference>
<dbReference type="PANTHER" id="PTHR30136">
    <property type="entry name" value="HELIX-TURN-HELIX TRANSCRIPTIONAL REGULATOR, ICLR FAMILY"/>
    <property type="match status" value="1"/>
</dbReference>
<evidence type="ECO:0000256" key="3">
    <source>
        <dbReference type="ARBA" id="ARBA00023163"/>
    </source>
</evidence>
<dbReference type="OrthoDB" id="5422805at2"/>
<dbReference type="InterPro" id="IPR014757">
    <property type="entry name" value="Tscrpt_reg_IclR_C"/>
</dbReference>
<keyword evidence="2" id="KW-0238">DNA-binding</keyword>
<dbReference type="Pfam" id="PF01614">
    <property type="entry name" value="IclR_C"/>
    <property type="match status" value="2"/>
</dbReference>
<dbReference type="Gene3D" id="1.10.10.10">
    <property type="entry name" value="Winged helix-like DNA-binding domain superfamily/Winged helix DNA-binding domain"/>
    <property type="match status" value="1"/>
</dbReference>
<dbReference type="SUPFAM" id="SSF55781">
    <property type="entry name" value="GAF domain-like"/>
    <property type="match status" value="1"/>
</dbReference>
<dbReference type="InterPro" id="IPR029016">
    <property type="entry name" value="GAF-like_dom_sf"/>
</dbReference>
<evidence type="ECO:0000256" key="2">
    <source>
        <dbReference type="ARBA" id="ARBA00023125"/>
    </source>
</evidence>
<proteinExistence type="predicted"/>
<dbReference type="Proteomes" id="UP000077037">
    <property type="component" value="Unassembled WGS sequence"/>
</dbReference>
<dbReference type="InterPro" id="IPR050707">
    <property type="entry name" value="HTH_MetabolicPath_Reg"/>
</dbReference>
<organism evidence="6 7">
    <name type="scientific">Bordetella ansorpii</name>
    <dbReference type="NCBI Taxonomy" id="288768"/>
    <lineage>
        <taxon>Bacteria</taxon>
        <taxon>Pseudomonadati</taxon>
        <taxon>Pseudomonadota</taxon>
        <taxon>Betaproteobacteria</taxon>
        <taxon>Burkholderiales</taxon>
        <taxon>Alcaligenaceae</taxon>
        <taxon>Bordetella</taxon>
    </lineage>
</organism>
<dbReference type="GO" id="GO:0003700">
    <property type="term" value="F:DNA-binding transcription factor activity"/>
    <property type="evidence" value="ECO:0007669"/>
    <property type="project" value="TreeGrafter"/>
</dbReference>
<dbReference type="GO" id="GO:0003677">
    <property type="term" value="F:DNA binding"/>
    <property type="evidence" value="ECO:0007669"/>
    <property type="project" value="UniProtKB-KW"/>
</dbReference>
<protein>
    <submittedName>
        <fullName evidence="6">Transcriptional regulator</fullName>
    </submittedName>
</protein>
<dbReference type="EMBL" id="FKBS01000014">
    <property type="protein sequence ID" value="SAI28473.1"/>
    <property type="molecule type" value="Genomic_DNA"/>
</dbReference>
<evidence type="ECO:0000313" key="6">
    <source>
        <dbReference type="EMBL" id="SAI28473.1"/>
    </source>
</evidence>
<gene>
    <name evidence="6" type="primary">allR_1</name>
    <name evidence="6" type="ORF">SAMEA1982600_02253</name>
</gene>
<dbReference type="Pfam" id="PF09339">
    <property type="entry name" value="HTH_IclR"/>
    <property type="match status" value="1"/>
</dbReference>
<dbReference type="GO" id="GO:0045892">
    <property type="term" value="P:negative regulation of DNA-templated transcription"/>
    <property type="evidence" value="ECO:0007669"/>
    <property type="project" value="TreeGrafter"/>
</dbReference>
<keyword evidence="3" id="KW-0804">Transcription</keyword>
<keyword evidence="1" id="KW-0805">Transcription regulation</keyword>
<dbReference type="AlphaFoldDB" id="A0A157P4M0"/>
<dbReference type="PANTHER" id="PTHR30136:SF39">
    <property type="entry name" value="TRANSCRIPTIONAL REGULATORY PROTEIN"/>
    <property type="match status" value="1"/>
</dbReference>
<evidence type="ECO:0000259" key="4">
    <source>
        <dbReference type="PROSITE" id="PS51077"/>
    </source>
</evidence>
<dbReference type="InterPro" id="IPR036388">
    <property type="entry name" value="WH-like_DNA-bd_sf"/>
</dbReference>
<evidence type="ECO:0000259" key="5">
    <source>
        <dbReference type="PROSITE" id="PS51078"/>
    </source>
</evidence>
<dbReference type="SUPFAM" id="SSF46785">
    <property type="entry name" value="Winged helix' DNA-binding domain"/>
    <property type="match status" value="1"/>
</dbReference>
<dbReference type="PROSITE" id="PS51078">
    <property type="entry name" value="ICLR_ED"/>
    <property type="match status" value="1"/>
</dbReference>
<reference evidence="6 7" key="1">
    <citation type="submission" date="2016-03" db="EMBL/GenBank/DDBJ databases">
        <authorList>
            <consortium name="Pathogen Informatics"/>
        </authorList>
    </citation>
    <scope>NUCLEOTIDE SEQUENCE [LARGE SCALE GENOMIC DNA]</scope>
    <source>
        <strain evidence="6 7">NCTC13364</strain>
    </source>
</reference>
<dbReference type="Gene3D" id="3.30.450.40">
    <property type="match status" value="2"/>
</dbReference>
<feature type="domain" description="HTH iclR-type" evidence="4">
    <location>
        <begin position="19"/>
        <end position="80"/>
    </location>
</feature>
<evidence type="ECO:0000256" key="1">
    <source>
        <dbReference type="ARBA" id="ARBA00023015"/>
    </source>
</evidence>
<dbReference type="InterPro" id="IPR005471">
    <property type="entry name" value="Tscrpt_reg_IclR_N"/>
</dbReference>
<sequence>MFRHMDDIEEKGGAAEEGVVAVRRAMRILEAFGIQDSALSLAELSRRTGFHRSTVLRLARTLAMDDYLAQRTDGTWRLAKAAGWLGACYQATFNVHDIVEPVLRELSISTGESATFYVREGNQRICVARVEGARSIRHHVRVGAALPLHLGSPGRVLLAFSGEAGEPYESVRRAGYMMSLGERDAEVSSISAPVYGINWTLMGAMCISGPISRLNEAVLLSHKETILAAASRLSRGMMGARQAG</sequence>
<name>A0A157P4M0_9BORD</name>
<feature type="domain" description="IclR-ED" evidence="5">
    <location>
        <begin position="81"/>
        <end position="239"/>
    </location>
</feature>
<dbReference type="InterPro" id="IPR036390">
    <property type="entry name" value="WH_DNA-bd_sf"/>
</dbReference>
<dbReference type="SMART" id="SM00346">
    <property type="entry name" value="HTH_ICLR"/>
    <property type="match status" value="1"/>
</dbReference>
<accession>A0A157P4M0</accession>
<evidence type="ECO:0000313" key="7">
    <source>
        <dbReference type="Proteomes" id="UP000077037"/>
    </source>
</evidence>